<proteinExistence type="predicted"/>
<gene>
    <name evidence="1" type="ORF">DMB65_21980</name>
</gene>
<dbReference type="Proteomes" id="UP000247903">
    <property type="component" value="Unassembled WGS sequence"/>
</dbReference>
<dbReference type="AlphaFoldDB" id="A0A2V4BI95"/>
<accession>A0A2V4BI95</accession>
<sequence>VLIEAAPFEPPLQDILVCEAAVATRAVGCVIVKLTAVVQLLASVTVHVHVPGVRPVTEVVPSPVGLPGVQL</sequence>
<comment type="caution">
    <text evidence="1">The sequence shown here is derived from an EMBL/GenBank/DDBJ whole genome shotgun (WGS) entry which is preliminary data.</text>
</comment>
<feature type="non-terminal residue" evidence="1">
    <location>
        <position position="71"/>
    </location>
</feature>
<protein>
    <submittedName>
        <fullName evidence="1">Uncharacterized protein</fullName>
    </submittedName>
</protein>
<reference evidence="1 2" key="1">
    <citation type="submission" date="2018-05" db="EMBL/GenBank/DDBJ databases">
        <title>Flavobacterium sp. strain IMCC34759, incomplete genome.</title>
        <authorList>
            <person name="Joung Y."/>
            <person name="Cho J."/>
        </authorList>
    </citation>
    <scope>NUCLEOTIDE SEQUENCE [LARGE SCALE GENOMIC DNA]</scope>
    <source>
        <strain evidence="1 2">IMCC34759</strain>
    </source>
</reference>
<feature type="non-terminal residue" evidence="1">
    <location>
        <position position="1"/>
    </location>
</feature>
<evidence type="ECO:0000313" key="1">
    <source>
        <dbReference type="EMBL" id="PXY38629.1"/>
    </source>
</evidence>
<evidence type="ECO:0000313" key="2">
    <source>
        <dbReference type="Proteomes" id="UP000247903"/>
    </source>
</evidence>
<organism evidence="1 2">
    <name type="scientific">Flavobacterium cheongpyeongense</name>
    <dbReference type="NCBI Taxonomy" id="2212651"/>
    <lineage>
        <taxon>Bacteria</taxon>
        <taxon>Pseudomonadati</taxon>
        <taxon>Bacteroidota</taxon>
        <taxon>Flavobacteriia</taxon>
        <taxon>Flavobacteriales</taxon>
        <taxon>Flavobacteriaceae</taxon>
        <taxon>Flavobacterium</taxon>
    </lineage>
</organism>
<keyword evidence="2" id="KW-1185">Reference proteome</keyword>
<name>A0A2V4BI95_9FLAO</name>
<dbReference type="EMBL" id="QJHK01000082">
    <property type="protein sequence ID" value="PXY38629.1"/>
    <property type="molecule type" value="Genomic_DNA"/>
</dbReference>